<dbReference type="STRING" id="205917.A0A4Y9ZEK5"/>
<dbReference type="PANTHER" id="PTHR43248:SF25">
    <property type="entry name" value="AB HYDROLASE-1 DOMAIN-CONTAINING PROTEIN-RELATED"/>
    <property type="match status" value="1"/>
</dbReference>
<evidence type="ECO:0000313" key="5">
    <source>
        <dbReference type="Proteomes" id="UP000298327"/>
    </source>
</evidence>
<dbReference type="GO" id="GO:0016787">
    <property type="term" value="F:hydrolase activity"/>
    <property type="evidence" value="ECO:0007669"/>
    <property type="project" value="UniProtKB-KW"/>
</dbReference>
<dbReference type="AlphaFoldDB" id="A0A4Y9ZEK5"/>
<dbReference type="EMBL" id="SEOQ01000019">
    <property type="protein sequence ID" value="TFY72293.1"/>
    <property type="molecule type" value="Genomic_DNA"/>
</dbReference>
<proteinExistence type="inferred from homology"/>
<protein>
    <recommendedName>
        <fullName evidence="3">Peptidase S33 tripeptidyl aminopeptidase-like C-terminal domain-containing protein</fullName>
    </recommendedName>
</protein>
<evidence type="ECO:0000256" key="2">
    <source>
        <dbReference type="ARBA" id="ARBA00022801"/>
    </source>
</evidence>
<dbReference type="OrthoDB" id="425534at2759"/>
<keyword evidence="5" id="KW-1185">Reference proteome</keyword>
<gene>
    <name evidence="4" type="ORF">EVG20_g726</name>
</gene>
<dbReference type="InterPro" id="IPR029058">
    <property type="entry name" value="AB_hydrolase_fold"/>
</dbReference>
<dbReference type="InterPro" id="IPR051601">
    <property type="entry name" value="Serine_prot/Carboxylest_S33"/>
</dbReference>
<organism evidence="4 5">
    <name type="scientific">Dentipellis fragilis</name>
    <dbReference type="NCBI Taxonomy" id="205917"/>
    <lineage>
        <taxon>Eukaryota</taxon>
        <taxon>Fungi</taxon>
        <taxon>Dikarya</taxon>
        <taxon>Basidiomycota</taxon>
        <taxon>Agaricomycotina</taxon>
        <taxon>Agaricomycetes</taxon>
        <taxon>Russulales</taxon>
        <taxon>Hericiaceae</taxon>
        <taxon>Dentipellis</taxon>
    </lineage>
</organism>
<dbReference type="Gene3D" id="3.40.50.1820">
    <property type="entry name" value="alpha/beta hydrolase"/>
    <property type="match status" value="1"/>
</dbReference>
<name>A0A4Y9ZEK5_9AGAM</name>
<evidence type="ECO:0000259" key="3">
    <source>
        <dbReference type="Pfam" id="PF08386"/>
    </source>
</evidence>
<comment type="caution">
    <text evidence="4">The sequence shown here is derived from an EMBL/GenBank/DDBJ whole genome shotgun (WGS) entry which is preliminary data.</text>
</comment>
<comment type="similarity">
    <text evidence="1">Belongs to the peptidase S33 family.</text>
</comment>
<feature type="domain" description="Peptidase S33 tripeptidyl aminopeptidase-like C-terminal" evidence="3">
    <location>
        <begin position="443"/>
        <end position="535"/>
    </location>
</feature>
<accession>A0A4Y9ZEK5</accession>
<evidence type="ECO:0000313" key="4">
    <source>
        <dbReference type="EMBL" id="TFY72293.1"/>
    </source>
</evidence>
<dbReference type="PANTHER" id="PTHR43248">
    <property type="entry name" value="2-SUCCINYL-6-HYDROXY-2,4-CYCLOHEXADIENE-1-CARBOXYLATE SYNTHASE"/>
    <property type="match status" value="1"/>
</dbReference>
<dbReference type="SUPFAM" id="SSF53474">
    <property type="entry name" value="alpha/beta-Hydrolases"/>
    <property type="match status" value="1"/>
</dbReference>
<evidence type="ECO:0000256" key="1">
    <source>
        <dbReference type="ARBA" id="ARBA00010088"/>
    </source>
</evidence>
<reference evidence="4 5" key="1">
    <citation type="submission" date="2019-02" db="EMBL/GenBank/DDBJ databases">
        <title>Genome sequencing of the rare red list fungi Dentipellis fragilis.</title>
        <authorList>
            <person name="Buettner E."/>
            <person name="Kellner H."/>
        </authorList>
    </citation>
    <scope>NUCLEOTIDE SEQUENCE [LARGE SCALE GENOMIC DNA]</scope>
    <source>
        <strain evidence="4 5">DSM 105465</strain>
    </source>
</reference>
<keyword evidence="2" id="KW-0378">Hydrolase</keyword>
<dbReference type="Pfam" id="PF08386">
    <property type="entry name" value="Abhydrolase_4"/>
    <property type="match status" value="1"/>
</dbReference>
<dbReference type="InterPro" id="IPR013595">
    <property type="entry name" value="Pept_S33_TAP-like_C"/>
</dbReference>
<dbReference type="Proteomes" id="UP000298327">
    <property type="component" value="Unassembled WGS sequence"/>
</dbReference>
<sequence>MTCSLTRDGLDWHQAAVGTVEWYSKCTEPGSLPEAECGHIIVPLDYFNASAGTAKIALSRYKATKDPSKGSVFVNPANERASGPGIPGTPLAYRVGPRIQRIATGEDYDIVGFDPRGIGRTEPTVNCFGTAESKEAFIRNTVLERGYQVAPESSLIDAREHLIHQMGEADALYRTQMALCAQRMGNVLGYLGTSSVVRDIDFMTRVLDGDEALIKYWGGSYGSILGQYLVNMSVFAGLNSHSDILINTVKRRLPDRVGRVVIDGIASVELWTSVPPYKEHRQWLSSAEDTYQLFLSGCSEAGPSQCPLVEYTNEDPNAIQRRLENWMESLFDKPLAVNNSTRPGILTEGQARSFIFETLEQPISWVPRSRDIFNAMNGDGAAILNTPSYGINGVGDLWRSGVSCNDQVKFPKPDPRDVVDEALYVMKHVSRFVMSIFTIEPDSGCEYWPVTPSERYAGPWNKTLRNPILIHSNTADPITPIVSGSRINELLGDSARLAIQDGPGHCSVTLPSACTVNITRAYFNDGTLPPEGHICQVDAKPFDIGKDYQSYSAAELELLEDVKHLSETLANLRAGRL</sequence>